<feature type="domain" description="ABC3 transporter permease C-terminal" evidence="7">
    <location>
        <begin position="678"/>
        <end position="787"/>
    </location>
</feature>
<dbReference type="Pfam" id="PF02687">
    <property type="entry name" value="FtsX"/>
    <property type="match status" value="2"/>
</dbReference>
<name>A0ABT7CY78_9BACT</name>
<keyword evidence="10" id="KW-1185">Reference proteome</keyword>
<feature type="transmembrane region" description="Helical" evidence="6">
    <location>
        <begin position="675"/>
        <end position="700"/>
    </location>
</feature>
<evidence type="ECO:0000259" key="7">
    <source>
        <dbReference type="Pfam" id="PF02687"/>
    </source>
</evidence>
<dbReference type="Pfam" id="PF12704">
    <property type="entry name" value="MacB_PCD"/>
    <property type="match status" value="2"/>
</dbReference>
<dbReference type="InterPro" id="IPR003838">
    <property type="entry name" value="ABC3_permease_C"/>
</dbReference>
<feature type="transmembrane region" description="Helical" evidence="6">
    <location>
        <begin position="21"/>
        <end position="43"/>
    </location>
</feature>
<proteinExistence type="predicted"/>
<evidence type="ECO:0000313" key="9">
    <source>
        <dbReference type="EMBL" id="MDJ1498735.1"/>
    </source>
</evidence>
<feature type="transmembrane region" description="Helical" evidence="6">
    <location>
        <begin position="380"/>
        <end position="406"/>
    </location>
</feature>
<feature type="domain" description="MacB-like periplasmic core" evidence="8">
    <location>
        <begin position="20"/>
        <end position="240"/>
    </location>
</feature>
<dbReference type="PANTHER" id="PTHR30572">
    <property type="entry name" value="MEMBRANE COMPONENT OF TRANSPORTER-RELATED"/>
    <property type="match status" value="1"/>
</dbReference>
<feature type="transmembrane region" description="Helical" evidence="6">
    <location>
        <begin position="285"/>
        <end position="307"/>
    </location>
</feature>
<dbReference type="EMBL" id="JASJOT010000057">
    <property type="protein sequence ID" value="MDJ1498735.1"/>
    <property type="molecule type" value="Genomic_DNA"/>
</dbReference>
<evidence type="ECO:0000256" key="1">
    <source>
        <dbReference type="ARBA" id="ARBA00004651"/>
    </source>
</evidence>
<feature type="domain" description="ABC3 transporter permease C-terminal" evidence="7">
    <location>
        <begin position="291"/>
        <end position="405"/>
    </location>
</feature>
<comment type="caution">
    <text evidence="9">The sequence shown here is derived from an EMBL/GenBank/DDBJ whole genome shotgun (WGS) entry which is preliminary data.</text>
</comment>
<dbReference type="InterPro" id="IPR025857">
    <property type="entry name" value="MacB_PCD"/>
</dbReference>
<dbReference type="Proteomes" id="UP001228581">
    <property type="component" value="Unassembled WGS sequence"/>
</dbReference>
<keyword evidence="4 6" id="KW-1133">Transmembrane helix</keyword>
<dbReference type="RefSeq" id="WP_314005440.1">
    <property type="nucleotide sequence ID" value="NZ_JASJOR010000002.1"/>
</dbReference>
<reference evidence="9 10" key="1">
    <citation type="submission" date="2023-05" db="EMBL/GenBank/DDBJ databases">
        <authorList>
            <person name="Zhang X."/>
        </authorList>
    </citation>
    <scope>NUCLEOTIDE SEQUENCE [LARGE SCALE GENOMIC DNA]</scope>
    <source>
        <strain evidence="9 10">DM2B3-1</strain>
    </source>
</reference>
<dbReference type="PANTHER" id="PTHR30572:SF18">
    <property type="entry name" value="ABC-TYPE MACROLIDE FAMILY EXPORT SYSTEM PERMEASE COMPONENT 2"/>
    <property type="match status" value="1"/>
</dbReference>
<sequence>MLKNYFKTALRNVWRHKGNTFINIAGLMVGFATFLLIFLVIAYEQSFDNFHTDKNSIYRVVRMSRETENRGYRTGVPVPVIATLRSEFPQLKNVAAIMDAYDVQANIAGTNGATMKKFKEPHVVFAEPTFFQMFDFPLVQGNMQALAEPNTALLTKSVAAKFFGSWQNAVNKTFRMYDLDITVSGILTDPPSNTDFPLGVVLSYITFVKMSGMDNWSAINDANYCFVQLNENASTGQFASLLDGFVTKYIKPVDIGYILALQPLDEIHFDERYGNFTGHIFSKDLIVALSLIGLFLLVIACINFINLTTAHALNRAREVGVRKVLGSSRSQLMIQFLGETGIITLLALLSSILVVYSCVPLVADFLDISLSMSVFLSKELILFVACAFVIVTLLSGLYPALVLSGFKPVFVLKGVLKSTRHGISFRRGLVVFQFVIAQVLIIGTLVIASQMNYFRTADMGFTKEAILNAGVPGDSLSQTKLELLRDELTRIPGIQQVSFSTFTPSVSGGWAADLRTESNHNPSRPDMIVAMRPADTSYFRLYNLSLVAGRIYFPSDTIREFVVNETVVRNLGISNPADVIGKRVKVAGKTAPIVGVVKDFHPRSLHAAIDPVVMTTMKNEYGLANIHISMSQAKNVIMDMQKIWAKYYPEYIFEYDFLDQSIASYYRQENRLSTLYSVFSGIAIFISCLGLYGLISFMAVQRRKEIGIRKVLGAPVSDIVLLLSKEFTLLIVIAFLVATPIAWYFMQQWLQQYTYRISIGIGFFAATLLGALVIAWITVGYTAVKAALANPVKSLRSQ</sequence>
<feature type="transmembrane region" description="Helical" evidence="6">
    <location>
        <begin position="727"/>
        <end position="745"/>
    </location>
</feature>
<organism evidence="9 10">
    <name type="scientific">Xanthocytophaga flava</name>
    <dbReference type="NCBI Taxonomy" id="3048013"/>
    <lineage>
        <taxon>Bacteria</taxon>
        <taxon>Pseudomonadati</taxon>
        <taxon>Bacteroidota</taxon>
        <taxon>Cytophagia</taxon>
        <taxon>Cytophagales</taxon>
        <taxon>Rhodocytophagaceae</taxon>
        <taxon>Xanthocytophaga</taxon>
    </lineage>
</organism>
<keyword evidence="5 6" id="KW-0472">Membrane</keyword>
<accession>A0ABT7CY78</accession>
<gene>
    <name evidence="9" type="ORF">QNI19_37735</name>
</gene>
<evidence type="ECO:0000259" key="8">
    <source>
        <dbReference type="Pfam" id="PF12704"/>
    </source>
</evidence>
<evidence type="ECO:0000313" key="10">
    <source>
        <dbReference type="Proteomes" id="UP001228581"/>
    </source>
</evidence>
<evidence type="ECO:0000256" key="6">
    <source>
        <dbReference type="SAM" id="Phobius"/>
    </source>
</evidence>
<feature type="domain" description="MacB-like periplasmic core" evidence="8">
    <location>
        <begin position="466"/>
        <end position="617"/>
    </location>
</feature>
<keyword evidence="3 6" id="KW-0812">Transmembrane</keyword>
<evidence type="ECO:0000256" key="3">
    <source>
        <dbReference type="ARBA" id="ARBA00022692"/>
    </source>
</evidence>
<evidence type="ECO:0000256" key="5">
    <source>
        <dbReference type="ARBA" id="ARBA00023136"/>
    </source>
</evidence>
<comment type="subcellular location">
    <subcellularLocation>
        <location evidence="1">Cell membrane</location>
        <topology evidence="1">Multi-pass membrane protein</topology>
    </subcellularLocation>
</comment>
<keyword evidence="2" id="KW-1003">Cell membrane</keyword>
<feature type="transmembrane region" description="Helical" evidence="6">
    <location>
        <begin position="757"/>
        <end position="784"/>
    </location>
</feature>
<evidence type="ECO:0000256" key="2">
    <source>
        <dbReference type="ARBA" id="ARBA00022475"/>
    </source>
</evidence>
<feature type="transmembrane region" description="Helical" evidence="6">
    <location>
        <begin position="332"/>
        <end position="356"/>
    </location>
</feature>
<protein>
    <submittedName>
        <fullName evidence="9">ABC transporter permease</fullName>
    </submittedName>
</protein>
<feature type="transmembrane region" description="Helical" evidence="6">
    <location>
        <begin position="427"/>
        <end position="448"/>
    </location>
</feature>
<evidence type="ECO:0000256" key="4">
    <source>
        <dbReference type="ARBA" id="ARBA00022989"/>
    </source>
</evidence>
<dbReference type="InterPro" id="IPR050250">
    <property type="entry name" value="Macrolide_Exporter_MacB"/>
</dbReference>